<evidence type="ECO:0000313" key="3">
    <source>
        <dbReference type="Proteomes" id="UP000034680"/>
    </source>
</evidence>
<keyword evidence="2" id="KW-0808">Transferase</keyword>
<keyword evidence="3" id="KW-1185">Reference proteome</keyword>
<dbReference type="PANTHER" id="PTHR43792:SF9">
    <property type="entry name" value="RIBOSOMAL-PROTEIN-ALANINE ACETYLTRANSFERASE"/>
    <property type="match status" value="1"/>
</dbReference>
<dbReference type="PROSITE" id="PS51186">
    <property type="entry name" value="GNAT"/>
    <property type="match status" value="1"/>
</dbReference>
<comment type="caution">
    <text evidence="2">The sequence shown here is derived from an EMBL/GenBank/DDBJ whole genome shotgun (WGS) entry which is preliminary data.</text>
</comment>
<dbReference type="SUPFAM" id="SSF55729">
    <property type="entry name" value="Acyl-CoA N-acyltransferases (Nat)"/>
    <property type="match status" value="1"/>
</dbReference>
<dbReference type="OrthoDB" id="64477at2759"/>
<reference evidence="2 3" key="1">
    <citation type="submission" date="2015-05" db="EMBL/GenBank/DDBJ databases">
        <title>Distinctive expansion of gene families associated with plant cell wall degradation and secondary metabolism in the genomes of grapevine trunk pathogens.</title>
        <authorList>
            <person name="Lawrence D.P."/>
            <person name="Travadon R."/>
            <person name="Rolshausen P.E."/>
            <person name="Baumgartner K."/>
        </authorList>
    </citation>
    <scope>NUCLEOTIDE SEQUENCE [LARGE SCALE GENOMIC DNA]</scope>
    <source>
        <strain evidence="2">DA912</strain>
    </source>
</reference>
<dbReference type="Pfam" id="PF13302">
    <property type="entry name" value="Acetyltransf_3"/>
    <property type="match status" value="1"/>
</dbReference>
<name>A0A0G2FSK2_9PEZI</name>
<dbReference type="EMBL" id="LCUC01000104">
    <property type="protein sequence ID" value="KKY36934.1"/>
    <property type="molecule type" value="Genomic_DNA"/>
</dbReference>
<dbReference type="GO" id="GO:0008999">
    <property type="term" value="F:protein-N-terminal-alanine acetyltransferase activity"/>
    <property type="evidence" value="ECO:0007669"/>
    <property type="project" value="TreeGrafter"/>
</dbReference>
<feature type="domain" description="N-acetyltransferase" evidence="1">
    <location>
        <begin position="22"/>
        <end position="201"/>
    </location>
</feature>
<protein>
    <submittedName>
        <fullName evidence="2">Putative gcn5-related n-acetyltransferase</fullName>
    </submittedName>
</protein>
<accession>A0A0G2FSK2</accession>
<proteinExistence type="predicted"/>
<dbReference type="CDD" id="cd04301">
    <property type="entry name" value="NAT_SF"/>
    <property type="match status" value="1"/>
</dbReference>
<reference evidence="2 3" key="2">
    <citation type="submission" date="2015-05" db="EMBL/GenBank/DDBJ databases">
        <authorList>
            <person name="Morales-Cruz A."/>
            <person name="Amrine K.C."/>
            <person name="Cantu D."/>
        </authorList>
    </citation>
    <scope>NUCLEOTIDE SEQUENCE [LARGE SCALE GENOMIC DNA]</scope>
    <source>
        <strain evidence="2">DA912</strain>
    </source>
</reference>
<dbReference type="Gene3D" id="3.40.630.30">
    <property type="match status" value="1"/>
</dbReference>
<evidence type="ECO:0000259" key="1">
    <source>
        <dbReference type="PROSITE" id="PS51186"/>
    </source>
</evidence>
<dbReference type="Proteomes" id="UP000034680">
    <property type="component" value="Unassembled WGS sequence"/>
</dbReference>
<sequence>MHVPSESGAPAATGRTIASPRLTIRTAVPSDGEALVAYFSNPANFPWPAEKDLTLEKILPRIDRWADATAKGRSAFMVIVLRETDQLIGFGGFNNLPRTEPLGDNPAWKIRKGNGEGTVLVADVGVSIDHQHQRRGYAREAVCAVVEYGFEELGCAYAHLDTQSSNEPMKALMSGLGIQGVEGDGSEPLEDSAFSFASKAVNYDVDRATWNSLREELKNKGTWPL</sequence>
<dbReference type="InterPro" id="IPR000182">
    <property type="entry name" value="GNAT_dom"/>
</dbReference>
<dbReference type="GO" id="GO:0005737">
    <property type="term" value="C:cytoplasm"/>
    <property type="evidence" value="ECO:0007669"/>
    <property type="project" value="TreeGrafter"/>
</dbReference>
<organism evidence="2 3">
    <name type="scientific">Diaporthe ampelina</name>
    <dbReference type="NCBI Taxonomy" id="1214573"/>
    <lineage>
        <taxon>Eukaryota</taxon>
        <taxon>Fungi</taxon>
        <taxon>Dikarya</taxon>
        <taxon>Ascomycota</taxon>
        <taxon>Pezizomycotina</taxon>
        <taxon>Sordariomycetes</taxon>
        <taxon>Sordariomycetidae</taxon>
        <taxon>Diaporthales</taxon>
        <taxon>Diaporthaceae</taxon>
        <taxon>Diaporthe</taxon>
    </lineage>
</organism>
<evidence type="ECO:0000313" key="2">
    <source>
        <dbReference type="EMBL" id="KKY36934.1"/>
    </source>
</evidence>
<dbReference type="InterPro" id="IPR051531">
    <property type="entry name" value="N-acetyltransferase"/>
</dbReference>
<gene>
    <name evidence="2" type="ORF">UCDDA912_g03082</name>
</gene>
<dbReference type="PANTHER" id="PTHR43792">
    <property type="entry name" value="GNAT FAMILY, PUTATIVE (AFU_ORTHOLOGUE AFUA_3G00765)-RELATED-RELATED"/>
    <property type="match status" value="1"/>
</dbReference>
<dbReference type="InterPro" id="IPR016181">
    <property type="entry name" value="Acyl_CoA_acyltransferase"/>
</dbReference>
<dbReference type="AlphaFoldDB" id="A0A0G2FSK2"/>